<proteinExistence type="inferred from homology"/>
<dbReference type="SMART" id="SM00645">
    <property type="entry name" value="Pept_C1"/>
    <property type="match status" value="1"/>
</dbReference>
<dbReference type="PROSITE" id="PS00139">
    <property type="entry name" value="THIOL_PROTEASE_CYS"/>
    <property type="match status" value="1"/>
</dbReference>
<reference evidence="5" key="1">
    <citation type="submission" date="2013-12" db="EMBL/GenBank/DDBJ databases">
        <title>The Genome Sequence of Aphanomyces invadans NJM9701.</title>
        <authorList>
            <consortium name="The Broad Institute Genomics Platform"/>
            <person name="Russ C."/>
            <person name="Tyler B."/>
            <person name="van West P."/>
            <person name="Dieguez-Uribeondo J."/>
            <person name="Young S.K."/>
            <person name="Zeng Q."/>
            <person name="Gargeya S."/>
            <person name="Fitzgerald M."/>
            <person name="Abouelleil A."/>
            <person name="Alvarado L."/>
            <person name="Chapman S.B."/>
            <person name="Gainer-Dewar J."/>
            <person name="Goldberg J."/>
            <person name="Griggs A."/>
            <person name="Gujja S."/>
            <person name="Hansen M."/>
            <person name="Howarth C."/>
            <person name="Imamovic A."/>
            <person name="Ireland A."/>
            <person name="Larimer J."/>
            <person name="McCowan C."/>
            <person name="Murphy C."/>
            <person name="Pearson M."/>
            <person name="Poon T.W."/>
            <person name="Priest M."/>
            <person name="Roberts A."/>
            <person name="Saif S."/>
            <person name="Shea T."/>
            <person name="Sykes S."/>
            <person name="Wortman J."/>
            <person name="Nusbaum C."/>
            <person name="Birren B."/>
        </authorList>
    </citation>
    <scope>NUCLEOTIDE SEQUENCE [LARGE SCALE GENOMIC DNA]</scope>
    <source>
        <strain evidence="5">NJM9701</strain>
    </source>
</reference>
<feature type="signal peptide" evidence="3">
    <location>
        <begin position="1"/>
        <end position="16"/>
    </location>
</feature>
<feature type="chain" id="PRO_5038206441" description="Peptidase C1A papain C-terminal domain-containing protein" evidence="3">
    <location>
        <begin position="17"/>
        <end position="347"/>
    </location>
</feature>
<dbReference type="VEuPathDB" id="FungiDB:H310_03133"/>
<accession>A0A024UL74</accession>
<dbReference type="Gene3D" id="3.90.70.10">
    <property type="entry name" value="Cysteine proteinases"/>
    <property type="match status" value="1"/>
</dbReference>
<dbReference type="Proteomes" id="UP000285060">
    <property type="component" value="Unassembled WGS sequence"/>
</dbReference>
<evidence type="ECO:0000256" key="1">
    <source>
        <dbReference type="ARBA" id="ARBA00008455"/>
    </source>
</evidence>
<dbReference type="STRING" id="157072.A0A024UL74"/>
<reference evidence="6 7" key="2">
    <citation type="submission" date="2018-08" db="EMBL/GenBank/DDBJ databases">
        <title>Aphanomyces genome sequencing and annotation.</title>
        <authorList>
            <person name="Minardi D."/>
            <person name="Oidtmann B."/>
            <person name="Van Der Giezen M."/>
            <person name="Studholme D.J."/>
        </authorList>
    </citation>
    <scope>NUCLEOTIDE SEQUENCE [LARGE SCALE GENOMIC DNA]</scope>
    <source>
        <strain evidence="6 7">NJM0002</strain>
    </source>
</reference>
<dbReference type="GeneID" id="20080183"/>
<dbReference type="GO" id="GO:0006508">
    <property type="term" value="P:proteolysis"/>
    <property type="evidence" value="ECO:0007669"/>
    <property type="project" value="InterPro"/>
</dbReference>
<comment type="similarity">
    <text evidence="1">Belongs to the peptidase C1 family.</text>
</comment>
<keyword evidence="7" id="KW-1185">Reference proteome</keyword>
<gene>
    <name evidence="6" type="ORF">DYB32_009142</name>
    <name evidence="5" type="ORF">H310_03133</name>
</gene>
<protein>
    <recommendedName>
        <fullName evidence="4">Peptidase C1A papain C-terminal domain-containing protein</fullName>
    </recommendedName>
</protein>
<dbReference type="CDD" id="cd02248">
    <property type="entry name" value="Peptidase_C1A"/>
    <property type="match status" value="1"/>
</dbReference>
<dbReference type="eggNOG" id="KOG1543">
    <property type="taxonomic scope" value="Eukaryota"/>
</dbReference>
<dbReference type="InterPro" id="IPR000668">
    <property type="entry name" value="Peptidase_C1A_C"/>
</dbReference>
<dbReference type="Pfam" id="PF00112">
    <property type="entry name" value="Peptidase_C1"/>
    <property type="match status" value="1"/>
</dbReference>
<sequence>MRAVFALSGVAATAAAVQQSVMSMSADERMSLEQDLAEWKAEFGEVARQNGLLPAPSSIMSEEDKATNELQRLLDTKLSAEEAALANPDASFNWRNQFALMSNAEFKAYVAVSFRRGSLLRGEIVETSSDEEAVSVQATKDWTSSGCVSPVQNQGSCGSCWAFSAVGVSESAHCIKTGRLLKLSEQQVASCSTNGGSQGCNGGFPWAAIDYASRGLCLASAYPYTSGSSGQTGACKTSCAKQTLSIGTSARVSGDSGVASALNRQPLSVTVEAGNSVWKNYRGGVVSSCPGAQSDHAVIAVGYDGTSFKVKNSWGTGWGESGYIRLKRTTSGQGTCNVVGAASYPRI</sequence>
<dbReference type="InterPro" id="IPR039417">
    <property type="entry name" value="Peptidase_C1A_papain-like"/>
</dbReference>
<dbReference type="OrthoDB" id="68606at2759"/>
<feature type="domain" description="Peptidase C1A papain C-terminal" evidence="4">
    <location>
        <begin position="136"/>
        <end position="346"/>
    </location>
</feature>
<evidence type="ECO:0000259" key="4">
    <source>
        <dbReference type="SMART" id="SM00645"/>
    </source>
</evidence>
<evidence type="ECO:0000313" key="5">
    <source>
        <dbReference type="EMBL" id="ETW07054.1"/>
    </source>
</evidence>
<organism evidence="5">
    <name type="scientific">Aphanomyces invadans</name>
    <dbReference type="NCBI Taxonomy" id="157072"/>
    <lineage>
        <taxon>Eukaryota</taxon>
        <taxon>Sar</taxon>
        <taxon>Stramenopiles</taxon>
        <taxon>Oomycota</taxon>
        <taxon>Saprolegniomycetes</taxon>
        <taxon>Saprolegniales</taxon>
        <taxon>Verrucalvaceae</taxon>
        <taxon>Aphanomyces</taxon>
    </lineage>
</organism>
<dbReference type="SUPFAM" id="SSF54001">
    <property type="entry name" value="Cysteine proteinases"/>
    <property type="match status" value="1"/>
</dbReference>
<dbReference type="EMBL" id="KI913955">
    <property type="protein sequence ID" value="ETW07054.1"/>
    <property type="molecule type" value="Genomic_DNA"/>
</dbReference>
<evidence type="ECO:0000256" key="2">
    <source>
        <dbReference type="ARBA" id="ARBA00023145"/>
    </source>
</evidence>
<evidence type="ECO:0000256" key="3">
    <source>
        <dbReference type="SAM" id="SignalP"/>
    </source>
</evidence>
<name>A0A024UL74_9STRA</name>
<evidence type="ECO:0000313" key="7">
    <source>
        <dbReference type="Proteomes" id="UP000285060"/>
    </source>
</evidence>
<dbReference type="PRINTS" id="PR00705">
    <property type="entry name" value="PAPAIN"/>
</dbReference>
<dbReference type="RefSeq" id="XP_008865129.1">
    <property type="nucleotide sequence ID" value="XM_008866907.1"/>
</dbReference>
<dbReference type="AlphaFoldDB" id="A0A024UL74"/>
<evidence type="ECO:0000313" key="6">
    <source>
        <dbReference type="EMBL" id="RHY23555.1"/>
    </source>
</evidence>
<dbReference type="InterPro" id="IPR000169">
    <property type="entry name" value="Pept_cys_AS"/>
</dbReference>
<keyword evidence="2" id="KW-0865">Zymogen</keyword>
<dbReference type="PANTHER" id="PTHR12411">
    <property type="entry name" value="CYSTEINE PROTEASE FAMILY C1-RELATED"/>
    <property type="match status" value="1"/>
</dbReference>
<dbReference type="GO" id="GO:0008234">
    <property type="term" value="F:cysteine-type peptidase activity"/>
    <property type="evidence" value="ECO:0007669"/>
    <property type="project" value="InterPro"/>
</dbReference>
<dbReference type="EMBL" id="QUSY01001798">
    <property type="protein sequence ID" value="RHY23555.1"/>
    <property type="molecule type" value="Genomic_DNA"/>
</dbReference>
<keyword evidence="3" id="KW-0732">Signal</keyword>
<dbReference type="InterPro" id="IPR013128">
    <property type="entry name" value="Peptidase_C1A"/>
</dbReference>
<dbReference type="InterPro" id="IPR038765">
    <property type="entry name" value="Papain-like_cys_pep_sf"/>
</dbReference>